<sequence length="179" mass="20483">MKQKMYWKNGFYDTPVDGAVEISVEYWKKLLDGQSSGKLIVTNDEGYPVLVENEYSLEDMRKIKVSEIQLFDKSKEVNSFELRAKSMWLDKSTRVGLFNSINIEKEAGKTDTVLWYDAVKYIIPISDALAMLNALEMYALDCYNVTQSHIAAVKALDTIEEIESYDYTVGYPKKLSFPG</sequence>
<dbReference type="EMBL" id="JACOOE010000007">
    <property type="protein sequence ID" value="MBC5605857.1"/>
    <property type="molecule type" value="Genomic_DNA"/>
</dbReference>
<protein>
    <submittedName>
        <fullName evidence="1">DUF4376 domain-containing protein</fullName>
    </submittedName>
</protein>
<gene>
    <name evidence="1" type="ORF">H8S67_14435</name>
</gene>
<dbReference type="Proteomes" id="UP000600600">
    <property type="component" value="Unassembled WGS sequence"/>
</dbReference>
<name>A0ABR7CDJ1_9BACE</name>
<accession>A0ABR7CDJ1</accession>
<evidence type="ECO:0000313" key="1">
    <source>
        <dbReference type="EMBL" id="MBC5605857.1"/>
    </source>
</evidence>
<reference evidence="1 2" key="1">
    <citation type="submission" date="2020-08" db="EMBL/GenBank/DDBJ databases">
        <title>Genome public.</title>
        <authorList>
            <person name="Liu C."/>
            <person name="Sun Q."/>
        </authorList>
    </citation>
    <scope>NUCLEOTIDE SEQUENCE [LARGE SCALE GENOMIC DNA]</scope>
    <source>
        <strain evidence="1 2">M27</strain>
    </source>
</reference>
<proteinExistence type="predicted"/>
<comment type="caution">
    <text evidence="1">The sequence shown here is derived from an EMBL/GenBank/DDBJ whole genome shotgun (WGS) entry which is preliminary data.</text>
</comment>
<organism evidence="1 2">
    <name type="scientific">Bacteroides difficilis</name>
    <dbReference type="NCBI Taxonomy" id="2763021"/>
    <lineage>
        <taxon>Bacteria</taxon>
        <taxon>Pseudomonadati</taxon>
        <taxon>Bacteroidota</taxon>
        <taxon>Bacteroidia</taxon>
        <taxon>Bacteroidales</taxon>
        <taxon>Bacteroidaceae</taxon>
        <taxon>Bacteroides</taxon>
    </lineage>
</organism>
<evidence type="ECO:0000313" key="2">
    <source>
        <dbReference type="Proteomes" id="UP000600600"/>
    </source>
</evidence>
<dbReference type="RefSeq" id="WP_186967738.1">
    <property type="nucleotide sequence ID" value="NZ_JACOOE010000007.1"/>
</dbReference>
<keyword evidence="2" id="KW-1185">Reference proteome</keyword>